<keyword evidence="3" id="KW-1185">Reference proteome</keyword>
<feature type="compositionally biased region" description="Basic and acidic residues" evidence="1">
    <location>
        <begin position="448"/>
        <end position="457"/>
    </location>
</feature>
<organism evidence="2 3">
    <name type="scientific">Heterodermia speciosa</name>
    <dbReference type="NCBI Taxonomy" id="116794"/>
    <lineage>
        <taxon>Eukaryota</taxon>
        <taxon>Fungi</taxon>
        <taxon>Dikarya</taxon>
        <taxon>Ascomycota</taxon>
        <taxon>Pezizomycotina</taxon>
        <taxon>Lecanoromycetes</taxon>
        <taxon>OSLEUM clade</taxon>
        <taxon>Lecanoromycetidae</taxon>
        <taxon>Caliciales</taxon>
        <taxon>Physciaceae</taxon>
        <taxon>Heterodermia</taxon>
    </lineage>
</organism>
<feature type="compositionally biased region" description="Basic and acidic residues" evidence="1">
    <location>
        <begin position="126"/>
        <end position="141"/>
    </location>
</feature>
<name>A0A8H3IRH3_9LECA</name>
<feature type="region of interest" description="Disordered" evidence="1">
    <location>
        <begin position="1"/>
        <end position="350"/>
    </location>
</feature>
<dbReference type="EMBL" id="CAJPDS010000036">
    <property type="protein sequence ID" value="CAF9924710.1"/>
    <property type="molecule type" value="Genomic_DNA"/>
</dbReference>
<dbReference type="OrthoDB" id="10668000at2759"/>
<feature type="compositionally biased region" description="Polar residues" evidence="1">
    <location>
        <begin position="172"/>
        <end position="182"/>
    </location>
</feature>
<evidence type="ECO:0000313" key="2">
    <source>
        <dbReference type="EMBL" id="CAF9924710.1"/>
    </source>
</evidence>
<gene>
    <name evidence="2" type="ORF">HETSPECPRED_005667</name>
</gene>
<comment type="caution">
    <text evidence="2">The sequence shown here is derived from an EMBL/GenBank/DDBJ whole genome shotgun (WGS) entry which is preliminary data.</text>
</comment>
<evidence type="ECO:0000256" key="1">
    <source>
        <dbReference type="SAM" id="MobiDB-lite"/>
    </source>
</evidence>
<dbReference type="AlphaFoldDB" id="A0A8H3IRH3"/>
<feature type="compositionally biased region" description="Pro residues" evidence="1">
    <location>
        <begin position="406"/>
        <end position="417"/>
    </location>
</feature>
<feature type="region of interest" description="Disordered" evidence="1">
    <location>
        <begin position="401"/>
        <end position="474"/>
    </location>
</feature>
<dbReference type="Proteomes" id="UP000664521">
    <property type="component" value="Unassembled WGS sequence"/>
</dbReference>
<feature type="compositionally biased region" description="Low complexity" evidence="1">
    <location>
        <begin position="56"/>
        <end position="77"/>
    </location>
</feature>
<feature type="compositionally biased region" description="Basic and acidic residues" evidence="1">
    <location>
        <begin position="275"/>
        <end position="306"/>
    </location>
</feature>
<proteinExistence type="predicted"/>
<feature type="compositionally biased region" description="Basic and acidic residues" evidence="1">
    <location>
        <begin position="188"/>
        <end position="203"/>
    </location>
</feature>
<feature type="compositionally biased region" description="Polar residues" evidence="1">
    <location>
        <begin position="152"/>
        <end position="162"/>
    </location>
</feature>
<sequence>MRNSIRDLKTGTIRKTVPQTPIGDSFNRTPPLDPPFAMHSPSPSQGPSRSVTPYTDPGSPSQQSSSFSNPFDSPKSSRFSRIKQSLKDNWAAGTDPKHFHEKRRRGTPDYSDSSTSNSRSTSRQRPRTEAPRPDPIPRPEPLRAATERLAPNQITRPGSSRAATDRLAPRSHPSNLGRNSSQRAKDKRNHEKTVRKLEREASLRLKIKHHREFERGDFSSLNGTGSPLHAPLHMLAEANDARVRADEKRKLYYEKERRRSEMERRRAHAPAELQLSHEKDDARGRKPDERASPQRREPEYGKEPHGRATPSPALSPRQTEDEYASAAENTSKPHVANSDDPFEDSSSDEQVIAIIDAYSHGWSLQPPTSSPAYNLLTEPELETEFDEARAEEITYFQRWSDLQPHTPSPAPSNPPSFQPARHAWSDRQEQRRGEFEGIVNKLTMPDQESSRRERDTYQAHVTRKKRDGAGKEYF</sequence>
<feature type="compositionally biased region" description="Basic and acidic residues" evidence="1">
    <location>
        <begin position="239"/>
        <end position="264"/>
    </location>
</feature>
<feature type="compositionally biased region" description="Polar residues" evidence="1">
    <location>
        <begin position="41"/>
        <end position="53"/>
    </location>
</feature>
<accession>A0A8H3IRH3</accession>
<evidence type="ECO:0000313" key="3">
    <source>
        <dbReference type="Proteomes" id="UP000664521"/>
    </source>
</evidence>
<feature type="compositionally biased region" description="Basic and acidic residues" evidence="1">
    <location>
        <begin position="423"/>
        <end position="435"/>
    </location>
</feature>
<feature type="compositionally biased region" description="Low complexity" evidence="1">
    <location>
        <begin position="108"/>
        <end position="123"/>
    </location>
</feature>
<protein>
    <submittedName>
        <fullName evidence="2">Uncharacterized protein</fullName>
    </submittedName>
</protein>
<reference evidence="2" key="1">
    <citation type="submission" date="2021-03" db="EMBL/GenBank/DDBJ databases">
        <authorList>
            <person name="Tagirdzhanova G."/>
        </authorList>
    </citation>
    <scope>NUCLEOTIDE SEQUENCE</scope>
</reference>